<dbReference type="EMBL" id="WGGD01000005">
    <property type="protein sequence ID" value="MUN28273.1"/>
    <property type="molecule type" value="Genomic_DNA"/>
</dbReference>
<dbReference type="Pfam" id="PF01849">
    <property type="entry name" value="NAC"/>
    <property type="match status" value="1"/>
</dbReference>
<evidence type="ECO:0000313" key="7">
    <source>
        <dbReference type="Proteomes" id="UP000470772"/>
    </source>
</evidence>
<keyword evidence="2" id="KW-0694">RNA-binding</keyword>
<evidence type="ECO:0000256" key="3">
    <source>
        <dbReference type="ARBA" id="ARBA00022927"/>
    </source>
</evidence>
<reference evidence="6 7" key="1">
    <citation type="submission" date="2019-10" db="EMBL/GenBank/DDBJ databases">
        <title>Sequencing and Assembly of Multiple Reported Metal-Biooxidizing Members of the Extremely Thermoacidophilic Archaeal Family Sulfolobaceae.</title>
        <authorList>
            <person name="Counts J.A."/>
            <person name="Kelly R.M."/>
        </authorList>
    </citation>
    <scope>NUCLEOTIDE SEQUENCE [LARGE SCALE GENOMIC DNA]</scope>
    <source>
        <strain evidence="6 7">DSM 6482</strain>
    </source>
</reference>
<feature type="domain" description="NAC-A/B" evidence="5">
    <location>
        <begin position="6"/>
        <end position="64"/>
    </location>
</feature>
<keyword evidence="7" id="KW-1185">Reference proteome</keyword>
<dbReference type="GO" id="GO:0015031">
    <property type="term" value="P:protein transport"/>
    <property type="evidence" value="ECO:0007669"/>
    <property type="project" value="UniProtKB-KW"/>
</dbReference>
<accession>A0A6A9QR33</accession>
<evidence type="ECO:0000259" key="5">
    <source>
        <dbReference type="SMART" id="SM01407"/>
    </source>
</evidence>
<dbReference type="InterPro" id="IPR038187">
    <property type="entry name" value="NAC_A/B_dom_sf"/>
</dbReference>
<dbReference type="InterPro" id="IPR005231">
    <property type="entry name" value="NAC_arc"/>
</dbReference>
<protein>
    <recommendedName>
        <fullName evidence="4">Nascent polypeptide-associated complex protein</fullName>
    </recommendedName>
</protein>
<dbReference type="InterPro" id="IPR009060">
    <property type="entry name" value="UBA-like_sf"/>
</dbReference>
<proteinExistence type="predicted"/>
<dbReference type="InterPro" id="IPR002715">
    <property type="entry name" value="Nas_poly-pep-assoc_cplx_dom"/>
</dbReference>
<evidence type="ECO:0000256" key="4">
    <source>
        <dbReference type="NCBIfam" id="TIGR00264"/>
    </source>
</evidence>
<keyword evidence="1" id="KW-0813">Transport</keyword>
<dbReference type="NCBIfam" id="TIGR00264">
    <property type="entry name" value="archaeal-type nascent polypeptide-associated complex protein"/>
    <property type="match status" value="1"/>
</dbReference>
<comment type="caution">
    <text evidence="6">The sequence shown here is derived from an EMBL/GenBank/DDBJ whole genome shotgun (WGS) entry which is preliminary data.</text>
</comment>
<dbReference type="AlphaFoldDB" id="A0A6A9QR33"/>
<dbReference type="SUPFAM" id="SSF46934">
    <property type="entry name" value="UBA-like"/>
    <property type="match status" value="1"/>
</dbReference>
<keyword evidence="3" id="KW-0653">Protein transport</keyword>
<evidence type="ECO:0000313" key="6">
    <source>
        <dbReference type="EMBL" id="MUN28273.1"/>
    </source>
</evidence>
<dbReference type="Gene3D" id="2.20.70.30">
    <property type="entry name" value="Nascent polypeptide-associated complex domain"/>
    <property type="match status" value="1"/>
</dbReference>
<name>A0A6A9QR33_SULME</name>
<evidence type="ECO:0000256" key="2">
    <source>
        <dbReference type="ARBA" id="ARBA00022884"/>
    </source>
</evidence>
<dbReference type="Pfam" id="PF19026">
    <property type="entry name" value="UBA_HYPK"/>
    <property type="match status" value="1"/>
</dbReference>
<dbReference type="GO" id="GO:0003723">
    <property type="term" value="F:RNA binding"/>
    <property type="evidence" value="ECO:0007669"/>
    <property type="project" value="UniProtKB-KW"/>
</dbReference>
<organism evidence="6 7">
    <name type="scientific">Sulfuracidifex metallicus DSM 6482 = JCM 9184</name>
    <dbReference type="NCBI Taxonomy" id="523847"/>
    <lineage>
        <taxon>Archaea</taxon>
        <taxon>Thermoproteota</taxon>
        <taxon>Thermoprotei</taxon>
        <taxon>Sulfolobales</taxon>
        <taxon>Sulfolobaceae</taxon>
        <taxon>Sulfuracidifex</taxon>
    </lineage>
</organism>
<dbReference type="Proteomes" id="UP000470772">
    <property type="component" value="Unassembled WGS sequence"/>
</dbReference>
<dbReference type="InterPro" id="IPR044034">
    <property type="entry name" value="NAC-like_UBA"/>
</dbReference>
<evidence type="ECO:0000256" key="1">
    <source>
        <dbReference type="ARBA" id="ARBA00022448"/>
    </source>
</evidence>
<gene>
    <name evidence="6" type="ORF">GC250_02040</name>
</gene>
<dbReference type="SMART" id="SM01407">
    <property type="entry name" value="NAC"/>
    <property type="match status" value="1"/>
</dbReference>
<sequence>MMKIKNNDLKKLEKMGIKTNQINATRVIIETADGKRIVIEECQVAKMSAQGNSFYTIMGGNEREEEVKPETVVQIQPSINEEDVKFLMEQTGKGETEVRDALNKNGGDIAKALAYLTGETS</sequence>
<dbReference type="Gene3D" id="1.10.8.10">
    <property type="entry name" value="DNA helicase RuvA subunit, C-terminal domain"/>
    <property type="match status" value="1"/>
</dbReference>